<evidence type="ECO:0000256" key="2">
    <source>
        <dbReference type="ARBA" id="ARBA00022801"/>
    </source>
</evidence>
<dbReference type="InterPro" id="IPR003010">
    <property type="entry name" value="C-N_Hydrolase"/>
</dbReference>
<accession>A0A1L7WHH3</accession>
<dbReference type="PROSITE" id="PS50263">
    <property type="entry name" value="CN_HYDROLASE"/>
    <property type="match status" value="1"/>
</dbReference>
<dbReference type="InterPro" id="IPR044149">
    <property type="entry name" value="Nitrilases_CHs"/>
</dbReference>
<dbReference type="PANTHER" id="PTHR46044:SF14">
    <property type="entry name" value="ARYLACETONITRILASE"/>
    <property type="match status" value="1"/>
</dbReference>
<evidence type="ECO:0000256" key="1">
    <source>
        <dbReference type="ARBA" id="ARBA00008129"/>
    </source>
</evidence>
<organism evidence="7 8">
    <name type="scientific">Phialocephala subalpina</name>
    <dbReference type="NCBI Taxonomy" id="576137"/>
    <lineage>
        <taxon>Eukaryota</taxon>
        <taxon>Fungi</taxon>
        <taxon>Dikarya</taxon>
        <taxon>Ascomycota</taxon>
        <taxon>Pezizomycotina</taxon>
        <taxon>Leotiomycetes</taxon>
        <taxon>Helotiales</taxon>
        <taxon>Mollisiaceae</taxon>
        <taxon>Phialocephala</taxon>
        <taxon>Phialocephala fortinii species complex</taxon>
    </lineage>
</organism>
<sequence length="372" mass="40629">MPCLSSLKMLCCSVVTLGSLALAQASSNLTASTPDYNNLTVALVRAAPINWPSPILNKNWTGVSLDLNATVTYGVDLISKAAQDGANLVVFPETWFPGYPKGNDDAWIAEHIHDYVENSLVVGSAEWQLLLSAAKSSKVYLALGFSERTNSSIYMAQALISPCGELLLHRHKVRPSGGERDIWSDGTMDGLKVIDTPYGRWGMLECWEHYHPTMTFLMAAQLETLHIGAWPYQADFSDPLAGYYEDATLNTAAARIYAINSGAVTLFTSIGYASVISGLGLDLKTLNATTPYDEQPMLYYSINTTASHNTDSYNIDGEQSWGVLQEIQDAWPYYIPRVIGSYVLKKTVQIEALFAYAAGYNSSMGDSTSPLP</sequence>
<evidence type="ECO:0000256" key="3">
    <source>
        <dbReference type="ARBA" id="ARBA00036406"/>
    </source>
</evidence>
<feature type="chain" id="PRO_5012566698" description="nitrilase" evidence="5">
    <location>
        <begin position="26"/>
        <end position="372"/>
    </location>
</feature>
<evidence type="ECO:0000313" key="8">
    <source>
        <dbReference type="Proteomes" id="UP000184330"/>
    </source>
</evidence>
<dbReference type="SUPFAM" id="SSF56317">
    <property type="entry name" value="Carbon-nitrogen hydrolase"/>
    <property type="match status" value="1"/>
</dbReference>
<dbReference type="OrthoDB" id="10250282at2759"/>
<dbReference type="Pfam" id="PF00795">
    <property type="entry name" value="CN_hydrolase"/>
    <property type="match status" value="1"/>
</dbReference>
<dbReference type="STRING" id="576137.A0A1L7WHH3"/>
<keyword evidence="5" id="KW-0732">Signal</keyword>
<keyword evidence="2" id="KW-0378">Hydrolase</keyword>
<dbReference type="Proteomes" id="UP000184330">
    <property type="component" value="Unassembled WGS sequence"/>
</dbReference>
<dbReference type="PANTHER" id="PTHR46044">
    <property type="entry name" value="NITRILASE"/>
    <property type="match status" value="1"/>
</dbReference>
<gene>
    <name evidence="7" type="ORF">PAC_02082</name>
</gene>
<name>A0A1L7WHH3_9HELO</name>
<keyword evidence="8" id="KW-1185">Reference proteome</keyword>
<dbReference type="InterPro" id="IPR036526">
    <property type="entry name" value="C-N_Hydrolase_sf"/>
</dbReference>
<evidence type="ECO:0000313" key="7">
    <source>
        <dbReference type="EMBL" id="CZR52205.1"/>
    </source>
</evidence>
<protein>
    <recommendedName>
        <fullName evidence="4">nitrilase</fullName>
        <ecNumber evidence="4">3.5.5.1</ecNumber>
    </recommendedName>
</protein>
<comment type="catalytic activity">
    <reaction evidence="3">
        <text>a nitrile + 2 H2O = a carboxylate + NH4(+)</text>
        <dbReference type="Rhea" id="RHEA:21724"/>
        <dbReference type="ChEBI" id="CHEBI:15377"/>
        <dbReference type="ChEBI" id="CHEBI:18379"/>
        <dbReference type="ChEBI" id="CHEBI:28938"/>
        <dbReference type="ChEBI" id="CHEBI:29067"/>
        <dbReference type="EC" id="3.5.5.1"/>
    </reaction>
</comment>
<feature type="signal peptide" evidence="5">
    <location>
        <begin position="1"/>
        <end position="25"/>
    </location>
</feature>
<dbReference type="EC" id="3.5.5.1" evidence="4"/>
<dbReference type="AlphaFoldDB" id="A0A1L7WHH3"/>
<dbReference type="GO" id="GO:0000257">
    <property type="term" value="F:nitrilase activity"/>
    <property type="evidence" value="ECO:0007669"/>
    <property type="project" value="UniProtKB-EC"/>
</dbReference>
<proteinExistence type="inferred from homology"/>
<dbReference type="EMBL" id="FJOG01000002">
    <property type="protein sequence ID" value="CZR52205.1"/>
    <property type="molecule type" value="Genomic_DNA"/>
</dbReference>
<reference evidence="7 8" key="1">
    <citation type="submission" date="2016-03" db="EMBL/GenBank/DDBJ databases">
        <authorList>
            <person name="Ploux O."/>
        </authorList>
    </citation>
    <scope>NUCLEOTIDE SEQUENCE [LARGE SCALE GENOMIC DNA]</scope>
    <source>
        <strain evidence="7 8">UAMH 11012</strain>
    </source>
</reference>
<dbReference type="Gene3D" id="3.60.110.10">
    <property type="entry name" value="Carbon-nitrogen hydrolase"/>
    <property type="match status" value="1"/>
</dbReference>
<evidence type="ECO:0000259" key="6">
    <source>
        <dbReference type="PROSITE" id="PS50263"/>
    </source>
</evidence>
<comment type="similarity">
    <text evidence="1">Belongs to the carbon-nitrogen hydrolase superfamily. Nitrilase family.</text>
</comment>
<evidence type="ECO:0000256" key="5">
    <source>
        <dbReference type="SAM" id="SignalP"/>
    </source>
</evidence>
<evidence type="ECO:0000256" key="4">
    <source>
        <dbReference type="ARBA" id="ARBA00039045"/>
    </source>
</evidence>
<feature type="domain" description="CN hydrolase" evidence="6">
    <location>
        <begin position="39"/>
        <end position="304"/>
    </location>
</feature>